<name>A0A2S4UZH2_9BASI</name>
<feature type="compositionally biased region" description="Basic residues" evidence="1">
    <location>
        <begin position="297"/>
        <end position="310"/>
    </location>
</feature>
<keyword evidence="4" id="KW-1185">Reference proteome</keyword>
<feature type="compositionally biased region" description="Basic and acidic residues" evidence="1">
    <location>
        <begin position="273"/>
        <end position="283"/>
    </location>
</feature>
<dbReference type="VEuPathDB" id="FungiDB:PSTT_11577"/>
<dbReference type="EMBL" id="PKSL01000138">
    <property type="protein sequence ID" value="POW02679.1"/>
    <property type="molecule type" value="Genomic_DNA"/>
</dbReference>
<dbReference type="AlphaFoldDB" id="A0A2S4UZH2"/>
<dbReference type="PANTHER" id="PTHR40132:SF1">
    <property type="entry name" value="PRE-MRNA-SPLICING FACTOR 38B"/>
    <property type="match status" value="1"/>
</dbReference>
<evidence type="ECO:0000313" key="3">
    <source>
        <dbReference type="EMBL" id="POW02679.1"/>
    </source>
</evidence>
<feature type="compositionally biased region" description="Acidic residues" evidence="1">
    <location>
        <begin position="284"/>
        <end position="293"/>
    </location>
</feature>
<feature type="compositionally biased region" description="Basic residues" evidence="1">
    <location>
        <begin position="128"/>
        <end position="137"/>
    </location>
</feature>
<feature type="non-terminal residue" evidence="3">
    <location>
        <position position="1"/>
    </location>
</feature>
<evidence type="ECO:0000256" key="2">
    <source>
        <dbReference type="SAM" id="Phobius"/>
    </source>
</evidence>
<feature type="compositionally biased region" description="Basic and acidic residues" evidence="1">
    <location>
        <begin position="153"/>
        <end position="179"/>
    </location>
</feature>
<feature type="compositionally biased region" description="Polar residues" evidence="1">
    <location>
        <begin position="110"/>
        <end position="124"/>
    </location>
</feature>
<evidence type="ECO:0000256" key="1">
    <source>
        <dbReference type="SAM" id="MobiDB-lite"/>
    </source>
</evidence>
<keyword evidence="2" id="KW-0472">Membrane</keyword>
<protein>
    <submittedName>
        <fullName evidence="3">Uncharacterized protein</fullName>
    </submittedName>
</protein>
<keyword evidence="2" id="KW-1133">Transmembrane helix</keyword>
<feature type="region of interest" description="Disordered" evidence="1">
    <location>
        <begin position="92"/>
        <end position="218"/>
    </location>
</feature>
<sequence>VAHFPSTNTMIKDPYSDSDIAKLLLLESQNYQADYSRLDNSIMYFLDQNYNVLTDYLPLDRQKSTGKALKTNKRFLKSVIRNVNDHNRQLERNTERSLTPARVTEEDMKTNTQVVTRTSRQIFENNRIRYREKRRRSKSSDADEDDCQIDQNPTEKQRTRTRDKDRHDPSRSKDSDEKNRKHRRHSKSDVPTTASVLEEREDQHTAHPLPTTSKMDKYFAPSYDPRLDVNLDDITDSTTGLIQEKAKEKDRKLEEKLIDAQRKLRKREKKERRKEEKRSRREEDGSDPEEDNLDKERRRRKRREKRKRGEKSHESDRSRSINSPTTPMILMRGAIEDERRNTNRNHPQIQTLLLMETPVGLVLIIIIVLLPTDRRKRA</sequence>
<reference evidence="3" key="1">
    <citation type="submission" date="2017-12" db="EMBL/GenBank/DDBJ databases">
        <title>Gene loss provides genomic basis for host adaptation in cereal stripe rust fungi.</title>
        <authorList>
            <person name="Xia C."/>
        </authorList>
    </citation>
    <scope>NUCLEOTIDE SEQUENCE [LARGE SCALE GENOMIC DNA]</scope>
    <source>
        <strain evidence="3">93-210</strain>
    </source>
</reference>
<keyword evidence="2" id="KW-0812">Transmembrane</keyword>
<dbReference type="PANTHER" id="PTHR40132">
    <property type="entry name" value="PRE-MRNA-SPLICING FACTOR 38B"/>
    <property type="match status" value="1"/>
</dbReference>
<gene>
    <name evidence="3" type="ORF">PSTT_11577</name>
</gene>
<organism evidence="3 4">
    <name type="scientific">Puccinia striiformis</name>
    <dbReference type="NCBI Taxonomy" id="27350"/>
    <lineage>
        <taxon>Eukaryota</taxon>
        <taxon>Fungi</taxon>
        <taxon>Dikarya</taxon>
        <taxon>Basidiomycota</taxon>
        <taxon>Pucciniomycotina</taxon>
        <taxon>Pucciniomycetes</taxon>
        <taxon>Pucciniales</taxon>
        <taxon>Pucciniaceae</taxon>
        <taxon>Puccinia</taxon>
    </lineage>
</organism>
<dbReference type="VEuPathDB" id="FungiDB:PSHT_11609"/>
<feature type="region of interest" description="Disordered" evidence="1">
    <location>
        <begin position="264"/>
        <end position="329"/>
    </location>
</feature>
<dbReference type="Proteomes" id="UP000239156">
    <property type="component" value="Unassembled WGS sequence"/>
</dbReference>
<proteinExistence type="predicted"/>
<accession>A0A2S4UZH2</accession>
<comment type="caution">
    <text evidence="3">The sequence shown here is derived from an EMBL/GenBank/DDBJ whole genome shotgun (WGS) entry which is preliminary data.</text>
</comment>
<evidence type="ECO:0000313" key="4">
    <source>
        <dbReference type="Proteomes" id="UP000239156"/>
    </source>
</evidence>
<feature type="transmembrane region" description="Helical" evidence="2">
    <location>
        <begin position="349"/>
        <end position="370"/>
    </location>
</feature>